<evidence type="ECO:0000256" key="2">
    <source>
        <dbReference type="ARBA" id="ARBA00022771"/>
    </source>
</evidence>
<dbReference type="SUPFAM" id="SSF159042">
    <property type="entry name" value="Plus3-like"/>
    <property type="match status" value="1"/>
</dbReference>
<dbReference type="InterPro" id="IPR004343">
    <property type="entry name" value="Plus-3_dom"/>
</dbReference>
<dbReference type="PANTHER" id="PTHR46695:SF5">
    <property type="entry name" value="RNA POLYMERASE-ASSOCIATED PROTEIN RTF1 HOMOLOG"/>
    <property type="match status" value="1"/>
</dbReference>
<proteinExistence type="predicted"/>
<evidence type="ECO:0000259" key="9">
    <source>
        <dbReference type="PROSITE" id="PS51925"/>
    </source>
</evidence>
<dbReference type="PROSITE" id="PS01359">
    <property type="entry name" value="ZF_PHD_1"/>
    <property type="match status" value="1"/>
</dbReference>
<keyword evidence="3" id="KW-0862">Zinc</keyword>
<feature type="region of interest" description="Disordered" evidence="6">
    <location>
        <begin position="113"/>
        <end position="134"/>
    </location>
</feature>
<dbReference type="CDD" id="cd15568">
    <property type="entry name" value="PHD5_NSD"/>
    <property type="match status" value="1"/>
</dbReference>
<name>A0A4Y7J3L0_PAPSO</name>
<dbReference type="Proteomes" id="UP000316621">
    <property type="component" value="Chromosome 3"/>
</dbReference>
<keyword evidence="1" id="KW-0479">Metal-binding</keyword>
<dbReference type="PROSITE" id="PS51360">
    <property type="entry name" value="PLUS3"/>
    <property type="match status" value="1"/>
</dbReference>
<keyword evidence="2 5" id="KW-0863">Zinc-finger</keyword>
<dbReference type="SUPFAM" id="SSF47592">
    <property type="entry name" value="SWIB/MDM2 domain"/>
    <property type="match status" value="1"/>
</dbReference>
<feature type="region of interest" description="Disordered" evidence="6">
    <location>
        <begin position="826"/>
        <end position="871"/>
    </location>
</feature>
<dbReference type="InterPro" id="IPR019786">
    <property type="entry name" value="Zinc_finger_PHD-type_CS"/>
</dbReference>
<dbReference type="InterPro" id="IPR036128">
    <property type="entry name" value="Plus3-like_sf"/>
</dbReference>
<dbReference type="Gene3D" id="3.30.40.10">
    <property type="entry name" value="Zinc/RING finger domain, C3HC4 (zinc finger)"/>
    <property type="match status" value="1"/>
</dbReference>
<dbReference type="GO" id="GO:0003677">
    <property type="term" value="F:DNA binding"/>
    <property type="evidence" value="ECO:0007669"/>
    <property type="project" value="UniProtKB-KW"/>
</dbReference>
<feature type="region of interest" description="Disordered" evidence="6">
    <location>
        <begin position="1"/>
        <end position="32"/>
    </location>
</feature>
<dbReference type="PROSITE" id="PS51925">
    <property type="entry name" value="SWIB_MDM2"/>
    <property type="match status" value="1"/>
</dbReference>
<feature type="compositionally biased region" description="Polar residues" evidence="6">
    <location>
        <begin position="692"/>
        <end position="702"/>
    </location>
</feature>
<dbReference type="AlphaFoldDB" id="A0A4Y7J3L0"/>
<accession>A0A4Y7J3L0</accession>
<feature type="domain" description="PHD-type" evidence="7">
    <location>
        <begin position="532"/>
        <end position="598"/>
    </location>
</feature>
<evidence type="ECO:0000256" key="1">
    <source>
        <dbReference type="ARBA" id="ARBA00022723"/>
    </source>
</evidence>
<keyword evidence="4" id="KW-0238">DNA-binding</keyword>
<evidence type="ECO:0000313" key="10">
    <source>
        <dbReference type="EMBL" id="RZC55714.1"/>
    </source>
</evidence>
<keyword evidence="11" id="KW-1185">Reference proteome</keyword>
<protein>
    <recommendedName>
        <fullName evidence="12">PHD-type domain-containing protein</fullName>
    </recommendedName>
</protein>
<dbReference type="Pfam" id="PF25980">
    <property type="entry name" value="NERD_plant"/>
    <property type="match status" value="1"/>
</dbReference>
<organism evidence="10 11">
    <name type="scientific">Papaver somniferum</name>
    <name type="common">Opium poppy</name>
    <dbReference type="NCBI Taxonomy" id="3469"/>
    <lineage>
        <taxon>Eukaryota</taxon>
        <taxon>Viridiplantae</taxon>
        <taxon>Streptophyta</taxon>
        <taxon>Embryophyta</taxon>
        <taxon>Tracheophyta</taxon>
        <taxon>Spermatophyta</taxon>
        <taxon>Magnoliopsida</taxon>
        <taxon>Ranunculales</taxon>
        <taxon>Papaveraceae</taxon>
        <taxon>Papaveroideae</taxon>
        <taxon>Papaver</taxon>
    </lineage>
</organism>
<evidence type="ECO:0000256" key="6">
    <source>
        <dbReference type="SAM" id="MobiDB-lite"/>
    </source>
</evidence>
<dbReference type="SMART" id="SM00151">
    <property type="entry name" value="SWIB"/>
    <property type="match status" value="1"/>
</dbReference>
<dbReference type="InterPro" id="IPR003121">
    <property type="entry name" value="SWIB_MDM2_domain"/>
</dbReference>
<reference evidence="10 11" key="1">
    <citation type="journal article" date="2018" name="Science">
        <title>The opium poppy genome and morphinan production.</title>
        <authorList>
            <person name="Guo L."/>
            <person name="Winzer T."/>
            <person name="Yang X."/>
            <person name="Li Y."/>
            <person name="Ning Z."/>
            <person name="He Z."/>
            <person name="Teodor R."/>
            <person name="Lu Y."/>
            <person name="Bowser T.A."/>
            <person name="Graham I.A."/>
            <person name="Ye K."/>
        </authorList>
    </citation>
    <scope>NUCLEOTIDE SEQUENCE [LARGE SCALE GENOMIC DNA]</scope>
    <source>
        <strain evidence="11">cv. HN1</strain>
        <tissue evidence="10">Leaves</tissue>
    </source>
</reference>
<dbReference type="CDD" id="cd10567">
    <property type="entry name" value="SWIB-MDM2_like"/>
    <property type="match status" value="1"/>
</dbReference>
<feature type="domain" description="Plus3" evidence="8">
    <location>
        <begin position="877"/>
        <end position="1009"/>
    </location>
</feature>
<feature type="region of interest" description="Disordered" evidence="6">
    <location>
        <begin position="502"/>
        <end position="523"/>
    </location>
</feature>
<dbReference type="STRING" id="3469.A0A4Y7J3L0"/>
<dbReference type="InterPro" id="IPR036885">
    <property type="entry name" value="SWIB_MDM2_dom_sf"/>
</dbReference>
<evidence type="ECO:0000313" key="11">
    <source>
        <dbReference type="Proteomes" id="UP000316621"/>
    </source>
</evidence>
<dbReference type="Gramene" id="RZC55714">
    <property type="protein sequence ID" value="RZC55714"/>
    <property type="gene ID" value="C5167_014568"/>
</dbReference>
<feature type="compositionally biased region" description="Pro residues" evidence="6">
    <location>
        <begin position="121"/>
        <end position="134"/>
    </location>
</feature>
<evidence type="ECO:0000256" key="5">
    <source>
        <dbReference type="PROSITE-ProRule" id="PRU00146"/>
    </source>
</evidence>
<dbReference type="InterPro" id="IPR011011">
    <property type="entry name" value="Znf_FYVE_PHD"/>
</dbReference>
<dbReference type="FunFam" id="3.30.40.10:FF:000303">
    <property type="entry name" value="Zinc finger CCCH domain-containing protein 19"/>
    <property type="match status" value="1"/>
</dbReference>
<dbReference type="SUPFAM" id="SSF57903">
    <property type="entry name" value="FYVE/PHD zinc finger"/>
    <property type="match status" value="1"/>
</dbReference>
<evidence type="ECO:0000259" key="8">
    <source>
        <dbReference type="PROSITE" id="PS51360"/>
    </source>
</evidence>
<dbReference type="GO" id="GO:0008270">
    <property type="term" value="F:zinc ion binding"/>
    <property type="evidence" value="ECO:0007669"/>
    <property type="project" value="UniProtKB-KW"/>
</dbReference>
<dbReference type="Gene3D" id="3.90.70.200">
    <property type="entry name" value="Plus-3 domain"/>
    <property type="match status" value="1"/>
</dbReference>
<gene>
    <name evidence="10" type="ORF">C5167_014568</name>
</gene>
<feature type="region of interest" description="Disordered" evidence="6">
    <location>
        <begin position="688"/>
        <end position="737"/>
    </location>
</feature>
<dbReference type="EMBL" id="CM010717">
    <property type="protein sequence ID" value="RZC55714.1"/>
    <property type="molecule type" value="Genomic_DNA"/>
</dbReference>
<dbReference type="Pfam" id="PF03126">
    <property type="entry name" value="Plus-3"/>
    <property type="match status" value="1"/>
</dbReference>
<dbReference type="Pfam" id="PF02201">
    <property type="entry name" value="SWIB"/>
    <property type="match status" value="1"/>
</dbReference>
<evidence type="ECO:0008006" key="12">
    <source>
        <dbReference type="Google" id="ProtNLM"/>
    </source>
</evidence>
<dbReference type="PANTHER" id="PTHR46695">
    <property type="entry name" value="ZINC FINGER CCCH DOMAIN-CONTAINING PROTEIN 44-RELATED"/>
    <property type="match status" value="1"/>
</dbReference>
<evidence type="ECO:0000256" key="3">
    <source>
        <dbReference type="ARBA" id="ARBA00022833"/>
    </source>
</evidence>
<dbReference type="SMART" id="SM00719">
    <property type="entry name" value="Plus3"/>
    <property type="match status" value="1"/>
</dbReference>
<feature type="compositionally biased region" description="Basic residues" evidence="6">
    <location>
        <begin position="712"/>
        <end position="723"/>
    </location>
</feature>
<dbReference type="InterPro" id="IPR058668">
    <property type="entry name" value="NERD_dom"/>
</dbReference>
<sequence length="1056" mass="116709">MDEEEESPGVSRVDGEQQSNNKVVVEEEEKEEMKLREEEIVVELPENPPQQFELLPQVNDTEMVVEKEEEEDSMVVVSEMVDELVGENPPTLLLDKINNDNMNDDDSKVVEFSSSQVDEITPPPPQVDEITPPPPQVDDSEVVEKLTLPGVQASVDSEIVETPPSEAVVQHLVDSEIVDKPPSEVIVQQLVDSEKVENHQPEVVQELVDSEVVGSPSSKIIKSSSHAVEEMVDSDIVENPTLCVEDMTEDPKLSENPSRPLVVEDMIEVSDVVGNSSDAALNLTLVVKHMNDESQLIGNSEVVAAEMGDSQILESQVVEETGDTQILGNPPVVAEEIEVSKIAEDAVEINDMELVGGAGNVGEVDASSIIADSSVILVKDDSNLVGSSPIIPEEGNQEMKGGLPVTTGMEDSKLVGDSPVIPDKPNSVIKVGAPVDTDMDTKLVGGSPVTVDIEDAKLVGGSPVILNMDDSELAGGSPVVEESVAEEATPLDEMDLEEMDIAEESGKGTPKRKRGRAAKASAKPATRKKIEEDVCFICFDGGNLVLCDRRGCPKAYHPACVNRDEAFFRTKGRWNCGWHICSNCEKAAQYMCFTCTYSLCKTCIKETDFSFVRGNKGFCQACVKTIMLVEKNEQGDYDDKNSWEFLFKDYWLDLKRNLSLTLEELTQARNSSKGCGVSARKEEFSDEIPNVNIDQRSNSDSGSECPKVAATLKKRKSKRKSKLSTKEDVSGSDGHSMVGDNEWASNELLEFVAHMKNGNTSILSQFDVQALLLDYIKKNDLRDPRRKGQIVCDTRLKNLFGKERVGHFEMLKLLESHFLLNEDAQADDQEGNVDTEASQLDAEGNSEASTKAGTDKRRKRSKKSEKGPQSNVDDYAAIDVHNINLVYLKRNLMEDLLKDMDSFEDKVVGSFVRIRITGAGQKQDMYRLVQVVGIGKGKPYEIGKQKTDVMLEILNLNKTEEESIDRISSQDFSEDECKRLRQSIKCGLIGRLTVGDIQEKAIALQAARVNDWLEAEKLRLNHLRDRASDLGKRKEYPLLKSLAVWFIWHDSVLIIN</sequence>
<dbReference type="InterPro" id="IPR013083">
    <property type="entry name" value="Znf_RING/FYVE/PHD"/>
</dbReference>
<evidence type="ECO:0000259" key="7">
    <source>
        <dbReference type="PROSITE" id="PS50016"/>
    </source>
</evidence>
<dbReference type="InterPro" id="IPR019787">
    <property type="entry name" value="Znf_PHD-finger"/>
</dbReference>
<feature type="domain" description="DM2" evidence="9">
    <location>
        <begin position="737"/>
        <end position="820"/>
    </location>
</feature>
<dbReference type="PROSITE" id="PS50016">
    <property type="entry name" value="ZF_PHD_2"/>
    <property type="match status" value="1"/>
</dbReference>
<dbReference type="InterPro" id="IPR001965">
    <property type="entry name" value="Znf_PHD"/>
</dbReference>
<evidence type="ECO:0000256" key="4">
    <source>
        <dbReference type="ARBA" id="ARBA00023125"/>
    </source>
</evidence>
<dbReference type="SMART" id="SM00249">
    <property type="entry name" value="PHD"/>
    <property type="match status" value="1"/>
</dbReference>
<dbReference type="InterPro" id="IPR019835">
    <property type="entry name" value="SWIB_domain"/>
</dbReference>
<dbReference type="Gene3D" id="1.10.245.10">
    <property type="entry name" value="SWIB/MDM2 domain"/>
    <property type="match status" value="1"/>
</dbReference>